<accession>Q6K8T7</accession>
<evidence type="ECO:0000313" key="2">
    <source>
        <dbReference type="Proteomes" id="UP000000763"/>
    </source>
</evidence>
<protein>
    <submittedName>
        <fullName evidence="1">Uncharacterized protein</fullName>
    </submittedName>
</protein>
<name>Q6K8T7_ORYSJ</name>
<reference evidence="2" key="1">
    <citation type="journal article" date="2005" name="Nature">
        <title>The map-based sequence of the rice genome.</title>
        <authorList>
            <consortium name="International rice genome sequencing project (IRGSP)"/>
            <person name="Matsumoto T."/>
            <person name="Wu J."/>
            <person name="Kanamori H."/>
            <person name="Katayose Y."/>
            <person name="Fujisawa M."/>
            <person name="Namiki N."/>
            <person name="Mizuno H."/>
            <person name="Yamamoto K."/>
            <person name="Antonio B.A."/>
            <person name="Baba T."/>
            <person name="Sakata K."/>
            <person name="Nagamura Y."/>
            <person name="Aoki H."/>
            <person name="Arikawa K."/>
            <person name="Arita K."/>
            <person name="Bito T."/>
            <person name="Chiden Y."/>
            <person name="Fujitsuka N."/>
            <person name="Fukunaka R."/>
            <person name="Hamada M."/>
            <person name="Harada C."/>
            <person name="Hayashi A."/>
            <person name="Hijishita S."/>
            <person name="Honda M."/>
            <person name="Hosokawa S."/>
            <person name="Ichikawa Y."/>
            <person name="Idonuma A."/>
            <person name="Iijima M."/>
            <person name="Ikeda M."/>
            <person name="Ikeno M."/>
            <person name="Ito K."/>
            <person name="Ito S."/>
            <person name="Ito T."/>
            <person name="Ito Y."/>
            <person name="Ito Y."/>
            <person name="Iwabuchi A."/>
            <person name="Kamiya K."/>
            <person name="Karasawa W."/>
            <person name="Kurita K."/>
            <person name="Katagiri S."/>
            <person name="Kikuta A."/>
            <person name="Kobayashi H."/>
            <person name="Kobayashi N."/>
            <person name="Machita K."/>
            <person name="Maehara T."/>
            <person name="Masukawa M."/>
            <person name="Mizubayashi T."/>
            <person name="Mukai Y."/>
            <person name="Nagasaki H."/>
            <person name="Nagata Y."/>
            <person name="Naito S."/>
            <person name="Nakashima M."/>
            <person name="Nakama Y."/>
            <person name="Nakamichi Y."/>
            <person name="Nakamura M."/>
            <person name="Meguro A."/>
            <person name="Negishi M."/>
            <person name="Ohta I."/>
            <person name="Ohta T."/>
            <person name="Okamoto M."/>
            <person name="Ono N."/>
            <person name="Saji S."/>
            <person name="Sakaguchi M."/>
            <person name="Sakai K."/>
            <person name="Shibata M."/>
            <person name="Shimokawa T."/>
            <person name="Song J."/>
            <person name="Takazaki Y."/>
            <person name="Terasawa K."/>
            <person name="Tsugane M."/>
            <person name="Tsuji K."/>
            <person name="Ueda S."/>
            <person name="Waki K."/>
            <person name="Yamagata H."/>
            <person name="Yamamoto M."/>
            <person name="Yamamoto S."/>
            <person name="Yamane H."/>
            <person name="Yoshiki S."/>
            <person name="Yoshihara R."/>
            <person name="Yukawa K."/>
            <person name="Zhong H."/>
            <person name="Yano M."/>
            <person name="Yuan Q."/>
            <person name="Ouyang S."/>
            <person name="Liu J."/>
            <person name="Jones K.M."/>
            <person name="Gansberger K."/>
            <person name="Moffat K."/>
            <person name="Hill J."/>
            <person name="Bera J."/>
            <person name="Fadrosh D."/>
            <person name="Jin S."/>
            <person name="Johri S."/>
            <person name="Kim M."/>
            <person name="Overton L."/>
            <person name="Reardon M."/>
            <person name="Tsitrin T."/>
            <person name="Vuong H."/>
            <person name="Weaver B."/>
            <person name="Ciecko A."/>
            <person name="Tallon L."/>
            <person name="Jackson J."/>
            <person name="Pai G."/>
            <person name="Aken S.V."/>
            <person name="Utterback T."/>
            <person name="Reidmuller S."/>
            <person name="Feldblyum T."/>
            <person name="Hsiao J."/>
            <person name="Zismann V."/>
            <person name="Iobst S."/>
            <person name="de Vazeille A.R."/>
            <person name="Buell C.R."/>
            <person name="Ying K."/>
            <person name="Li Y."/>
            <person name="Lu T."/>
            <person name="Huang Y."/>
            <person name="Zhao Q."/>
            <person name="Feng Q."/>
            <person name="Zhang L."/>
            <person name="Zhu J."/>
            <person name="Weng Q."/>
            <person name="Mu J."/>
            <person name="Lu Y."/>
            <person name="Fan D."/>
            <person name="Liu Y."/>
            <person name="Guan J."/>
            <person name="Zhang Y."/>
            <person name="Yu S."/>
            <person name="Liu X."/>
            <person name="Zhang Y."/>
            <person name="Hong G."/>
            <person name="Han B."/>
            <person name="Choisne N."/>
            <person name="Demange N."/>
            <person name="Orjeda G."/>
            <person name="Samain S."/>
            <person name="Cattolico L."/>
            <person name="Pelletier E."/>
            <person name="Couloux A."/>
            <person name="Segurens B."/>
            <person name="Wincker P."/>
            <person name="D'Hont A."/>
            <person name="Scarpelli C."/>
            <person name="Weissenbach J."/>
            <person name="Salanoubat M."/>
            <person name="Quetier F."/>
            <person name="Yu Y."/>
            <person name="Kim H.R."/>
            <person name="Rambo T."/>
            <person name="Currie J."/>
            <person name="Collura K."/>
            <person name="Luo M."/>
            <person name="Yang T."/>
            <person name="Ammiraju J.S.S."/>
            <person name="Engler F."/>
            <person name="Soderlund C."/>
            <person name="Wing R.A."/>
            <person name="Palmer L.E."/>
            <person name="de la Bastide M."/>
            <person name="Spiegel L."/>
            <person name="Nascimento L."/>
            <person name="Zutavern T."/>
            <person name="O'Shaughnessy A."/>
            <person name="Dike S."/>
            <person name="Dedhia N."/>
            <person name="Preston R."/>
            <person name="Balija V."/>
            <person name="McCombie W.R."/>
            <person name="Chow T."/>
            <person name="Chen H."/>
            <person name="Chung M."/>
            <person name="Chen C."/>
            <person name="Shaw J."/>
            <person name="Wu H."/>
            <person name="Hsiao K."/>
            <person name="Chao Y."/>
            <person name="Chu M."/>
            <person name="Cheng C."/>
            <person name="Hour A."/>
            <person name="Lee P."/>
            <person name="Lin S."/>
            <person name="Lin Y."/>
            <person name="Liou J."/>
            <person name="Liu S."/>
            <person name="Hsing Y."/>
            <person name="Raghuvanshi S."/>
            <person name="Mohanty A."/>
            <person name="Bharti A.K."/>
            <person name="Gaur A."/>
            <person name="Gupta V."/>
            <person name="Kumar D."/>
            <person name="Ravi V."/>
            <person name="Vij S."/>
            <person name="Kapur A."/>
            <person name="Khurana P."/>
            <person name="Khurana P."/>
            <person name="Khurana J.P."/>
            <person name="Tyagi A.K."/>
            <person name="Gaikwad K."/>
            <person name="Singh A."/>
            <person name="Dalal V."/>
            <person name="Srivastava S."/>
            <person name="Dixit A."/>
            <person name="Pal A.K."/>
            <person name="Ghazi I.A."/>
            <person name="Yadav M."/>
            <person name="Pandit A."/>
            <person name="Bhargava A."/>
            <person name="Sureshbabu K."/>
            <person name="Batra K."/>
            <person name="Sharma T.R."/>
            <person name="Mohapatra T."/>
            <person name="Singh N.K."/>
            <person name="Messing J."/>
            <person name="Nelson A.B."/>
            <person name="Fuks G."/>
            <person name="Kavchok S."/>
            <person name="Keizer G."/>
            <person name="Linton E."/>
            <person name="Llaca V."/>
            <person name="Song R."/>
            <person name="Tanyolac B."/>
            <person name="Young S."/>
            <person name="Ho-Il K."/>
            <person name="Hahn J.H."/>
            <person name="Sangsakoo G."/>
            <person name="Vanavichit A."/>
            <person name="de Mattos Luiz.A.T."/>
            <person name="Zimmer P.D."/>
            <person name="Malone G."/>
            <person name="Dellagostin O."/>
            <person name="de Oliveira A.C."/>
            <person name="Bevan M."/>
            <person name="Bancroft I."/>
            <person name="Minx P."/>
            <person name="Cordum H."/>
            <person name="Wilson R."/>
            <person name="Cheng Z."/>
            <person name="Jin W."/>
            <person name="Jiang J."/>
            <person name="Leong S.A."/>
            <person name="Iwama H."/>
            <person name="Gojobori T."/>
            <person name="Itoh T."/>
            <person name="Niimura Y."/>
            <person name="Fujii Y."/>
            <person name="Habara T."/>
            <person name="Sakai H."/>
            <person name="Sato Y."/>
            <person name="Wilson G."/>
            <person name="Kumar K."/>
            <person name="McCouch S."/>
            <person name="Juretic N."/>
            <person name="Hoen D."/>
            <person name="Wright S."/>
            <person name="Bruskiewich R."/>
            <person name="Bureau T."/>
            <person name="Miyao A."/>
            <person name="Hirochika H."/>
            <person name="Nishikawa T."/>
            <person name="Kadowaki K."/>
            <person name="Sugiura M."/>
            <person name="Burr B."/>
            <person name="Sasaki T."/>
        </authorList>
    </citation>
    <scope>NUCLEOTIDE SEQUENCE [LARGE SCALE GENOMIC DNA]</scope>
    <source>
        <strain evidence="2">cv. Nipponbare</strain>
    </source>
</reference>
<gene>
    <name evidence="1" type="primary">OJ1792_D02.17</name>
</gene>
<dbReference type="EMBL" id="AP004097">
    <property type="protein sequence ID" value="BAD21642.1"/>
    <property type="molecule type" value="Genomic_DNA"/>
</dbReference>
<reference evidence="2" key="2">
    <citation type="journal article" date="2008" name="Nucleic Acids Res.">
        <title>The rice annotation project database (RAP-DB): 2008 update.</title>
        <authorList>
            <consortium name="The rice annotation project (RAP)"/>
        </authorList>
    </citation>
    <scope>GENOME REANNOTATION</scope>
    <source>
        <strain evidence="2">cv. Nipponbare</strain>
    </source>
</reference>
<sequence length="133" mass="14666">MAPPSGKPGAISLLKPPVIFNGLNFREYALHMQIHMCSQWLWGYLIGDRPCPPCPTLPAEPAISADADENTKRGLLDDLAAAMEAYQTDLSLYETWLEQEAYAKAILVGSMEVDISLDIAGLASSELMWTRLR</sequence>
<dbReference type="AlphaFoldDB" id="Q6K8T7"/>
<proteinExistence type="predicted"/>
<evidence type="ECO:0000313" key="1">
    <source>
        <dbReference type="EMBL" id="BAD21642.1"/>
    </source>
</evidence>
<dbReference type="Proteomes" id="UP000000763">
    <property type="component" value="Chromosome 2"/>
</dbReference>
<organism evidence="1 2">
    <name type="scientific">Oryza sativa subsp. japonica</name>
    <name type="common">Rice</name>
    <dbReference type="NCBI Taxonomy" id="39947"/>
    <lineage>
        <taxon>Eukaryota</taxon>
        <taxon>Viridiplantae</taxon>
        <taxon>Streptophyta</taxon>
        <taxon>Embryophyta</taxon>
        <taxon>Tracheophyta</taxon>
        <taxon>Spermatophyta</taxon>
        <taxon>Magnoliopsida</taxon>
        <taxon>Liliopsida</taxon>
        <taxon>Poales</taxon>
        <taxon>Poaceae</taxon>
        <taxon>BOP clade</taxon>
        <taxon>Oryzoideae</taxon>
        <taxon>Oryzeae</taxon>
        <taxon>Oryzinae</taxon>
        <taxon>Oryza</taxon>
        <taxon>Oryza sativa</taxon>
    </lineage>
</organism>